<dbReference type="EMBL" id="CP030032">
    <property type="protein sequence ID" value="AWV89474.1"/>
    <property type="molecule type" value="Genomic_DNA"/>
</dbReference>
<dbReference type="AlphaFoldDB" id="A0A2Z4FLA6"/>
<proteinExistence type="predicted"/>
<evidence type="ECO:0000313" key="1">
    <source>
        <dbReference type="EMBL" id="AWV89474.1"/>
    </source>
</evidence>
<protein>
    <submittedName>
        <fullName evidence="1">Uncharacterized protein</fullName>
    </submittedName>
</protein>
<dbReference type="Proteomes" id="UP000249799">
    <property type="component" value="Chromosome"/>
</dbReference>
<evidence type="ECO:0000313" key="2">
    <source>
        <dbReference type="Proteomes" id="UP000249799"/>
    </source>
</evidence>
<sequence>MEPFKQKPAAWKGLNLAIVIAAGVLCLMASALADSRASSCAPKSYGAQPSNCHQTPQADHSTLQAYLAPSVRSNFGGAWAFILPGARAFSSTHISAPSRLEAPLQPDLRSEFADIPIYRIAPKNSDPQIAIFA</sequence>
<dbReference type="KEGG" id="bsed:DN745_09025"/>
<accession>A0A2Z4FLA6</accession>
<gene>
    <name evidence="1" type="ORF">DN745_09025</name>
</gene>
<name>A0A2Z4FLA6_9DELT</name>
<organism evidence="1 2">
    <name type="scientific">Bradymonas sediminis</name>
    <dbReference type="NCBI Taxonomy" id="1548548"/>
    <lineage>
        <taxon>Bacteria</taxon>
        <taxon>Deltaproteobacteria</taxon>
        <taxon>Bradymonadales</taxon>
        <taxon>Bradymonadaceae</taxon>
        <taxon>Bradymonas</taxon>
    </lineage>
</organism>
<reference evidence="1 2" key="1">
    <citation type="submission" date="2018-06" db="EMBL/GenBank/DDBJ databases">
        <title>Lujinxingia sediminis gen. nov. sp. nov., a new facultative anaerobic member of the class Deltaproteobacteria, and proposal of Lujinxingaceae fam. nov.</title>
        <authorList>
            <person name="Guo L.-Y."/>
            <person name="Li C.-M."/>
            <person name="Wang S."/>
            <person name="Du Z.-J."/>
        </authorList>
    </citation>
    <scope>NUCLEOTIDE SEQUENCE [LARGE SCALE GENOMIC DNA]</scope>
    <source>
        <strain evidence="1 2">FA350</strain>
    </source>
</reference>
<keyword evidence="2" id="KW-1185">Reference proteome</keyword>